<dbReference type="EMBL" id="NPDZ01000001">
    <property type="protein sequence ID" value="PJZ75237.1"/>
    <property type="molecule type" value="Genomic_DNA"/>
</dbReference>
<keyword evidence="3" id="KW-1185">Reference proteome</keyword>
<dbReference type="InterPro" id="IPR036890">
    <property type="entry name" value="HATPase_C_sf"/>
</dbReference>
<evidence type="ECO:0000313" key="4">
    <source>
        <dbReference type="Proteomes" id="UP000231990"/>
    </source>
</evidence>
<evidence type="ECO:0000313" key="1">
    <source>
        <dbReference type="EMBL" id="PJZ68802.1"/>
    </source>
</evidence>
<evidence type="ECO:0000313" key="2">
    <source>
        <dbReference type="EMBL" id="PJZ75237.1"/>
    </source>
</evidence>
<dbReference type="Gene3D" id="3.30.565.10">
    <property type="entry name" value="Histidine kinase-like ATPase, C-terminal domain"/>
    <property type="match status" value="1"/>
</dbReference>
<name>A0A2M9ZT07_9LEPT</name>
<proteinExistence type="predicted"/>
<protein>
    <submittedName>
        <fullName evidence="2">Anti-sigma regulatory factor</fullName>
    </submittedName>
</protein>
<evidence type="ECO:0000313" key="3">
    <source>
        <dbReference type="Proteomes" id="UP000231962"/>
    </source>
</evidence>
<dbReference type="AlphaFoldDB" id="A0A2M9ZT07"/>
<dbReference type="EMBL" id="NPDY01000016">
    <property type="protein sequence ID" value="PJZ68802.1"/>
    <property type="molecule type" value="Genomic_DNA"/>
</dbReference>
<comment type="caution">
    <text evidence="2">The sequence shown here is derived from an EMBL/GenBank/DDBJ whole genome shotgun (WGS) entry which is preliminary data.</text>
</comment>
<gene>
    <name evidence="1" type="ORF">CH360_14420</name>
    <name evidence="2" type="ORF">CH373_03540</name>
</gene>
<dbReference type="RefSeq" id="WP_100714816.1">
    <property type="nucleotide sequence ID" value="NZ_NPDY01000016.1"/>
</dbReference>
<reference evidence="3 4" key="1">
    <citation type="submission" date="2017-07" db="EMBL/GenBank/DDBJ databases">
        <title>Leptospira spp. isolated from tropical soils.</title>
        <authorList>
            <person name="Thibeaux R."/>
            <person name="Iraola G."/>
            <person name="Ferres I."/>
            <person name="Bierque E."/>
            <person name="Girault D."/>
            <person name="Soupe-Gilbert M.-E."/>
            <person name="Picardeau M."/>
            <person name="Goarant C."/>
        </authorList>
    </citation>
    <scope>NUCLEOTIDE SEQUENCE [LARGE SCALE GENOMIC DNA]</scope>
    <source>
        <strain evidence="2 4">FH1-B-B1</strain>
        <strain evidence="1 3">FH1-B-C1</strain>
    </source>
</reference>
<sequence length="219" mass="25294">MTFSLGEIESQVQELLACGLVGTSQDFYAWIRMGILRKFREEPKIPPDWIPKILETLKESKTIIHGKYNSREFGLPTNSELLNKPTLKEEYVILGKTEFQPMQYVRSRLEAFLRGNRIKEDTIVDLTIGSIEAVENAVKYGDGSIVEVGYWIENGSLFKIQMVNNLREFSIDEDIERGKFSSTATLMRGMMVMQKLFDKLDLEILEERKQALFRAEKKV</sequence>
<dbReference type="OrthoDB" id="334569at2"/>
<dbReference type="Proteomes" id="UP000231962">
    <property type="component" value="Unassembled WGS sequence"/>
</dbReference>
<dbReference type="Proteomes" id="UP000231990">
    <property type="component" value="Unassembled WGS sequence"/>
</dbReference>
<organism evidence="2 4">
    <name type="scientific">Leptospira perolatii</name>
    <dbReference type="NCBI Taxonomy" id="2023191"/>
    <lineage>
        <taxon>Bacteria</taxon>
        <taxon>Pseudomonadati</taxon>
        <taxon>Spirochaetota</taxon>
        <taxon>Spirochaetia</taxon>
        <taxon>Leptospirales</taxon>
        <taxon>Leptospiraceae</taxon>
        <taxon>Leptospira</taxon>
    </lineage>
</organism>
<accession>A0A2M9ZT07</accession>